<dbReference type="GO" id="GO:0004521">
    <property type="term" value="F:RNA endonuclease activity"/>
    <property type="evidence" value="ECO:0007669"/>
    <property type="project" value="InterPro"/>
</dbReference>
<feature type="repeat" description="ANK" evidence="1">
    <location>
        <begin position="172"/>
        <end position="204"/>
    </location>
</feature>
<dbReference type="GO" id="GO:0051082">
    <property type="term" value="F:unfolded protein binding"/>
    <property type="evidence" value="ECO:0007669"/>
    <property type="project" value="TreeGrafter"/>
</dbReference>
<dbReference type="OrthoDB" id="8187887at2759"/>
<keyword evidence="1" id="KW-0040">ANK repeat</keyword>
<dbReference type="InterPro" id="IPR000719">
    <property type="entry name" value="Prot_kinase_dom"/>
</dbReference>
<feature type="region of interest" description="Disordered" evidence="2">
    <location>
        <begin position="473"/>
        <end position="525"/>
    </location>
</feature>
<feature type="compositionally biased region" description="Polar residues" evidence="2">
    <location>
        <begin position="32"/>
        <end position="42"/>
    </location>
</feature>
<dbReference type="InterPro" id="IPR045133">
    <property type="entry name" value="IRE1/2-like"/>
</dbReference>
<accession>A0A8K0DK84</accession>
<dbReference type="InterPro" id="IPR011009">
    <property type="entry name" value="Kinase-like_dom_sf"/>
</dbReference>
<dbReference type="SUPFAM" id="SSF56112">
    <property type="entry name" value="Protein kinase-like (PK-like)"/>
    <property type="match status" value="1"/>
</dbReference>
<dbReference type="PROSITE" id="PS50088">
    <property type="entry name" value="ANK_REPEAT"/>
    <property type="match status" value="3"/>
</dbReference>
<dbReference type="GO" id="GO:0036498">
    <property type="term" value="P:IRE1-mediated unfolded protein response"/>
    <property type="evidence" value="ECO:0007669"/>
    <property type="project" value="TreeGrafter"/>
</dbReference>
<feature type="compositionally biased region" description="Polar residues" evidence="2">
    <location>
        <begin position="486"/>
        <end position="495"/>
    </location>
</feature>
<dbReference type="PROSITE" id="PS50011">
    <property type="entry name" value="PROTEIN_KINASE_DOM"/>
    <property type="match status" value="1"/>
</dbReference>
<dbReference type="SMART" id="SM00248">
    <property type="entry name" value="ANK"/>
    <property type="match status" value="5"/>
</dbReference>
<comment type="caution">
    <text evidence="4">The sequence shown here is derived from an EMBL/GenBank/DDBJ whole genome shotgun (WGS) entry which is preliminary data.</text>
</comment>
<organism evidence="4 5">
    <name type="scientific">Ignelater luminosus</name>
    <name type="common">Cucubano</name>
    <name type="synonym">Pyrophorus luminosus</name>
    <dbReference type="NCBI Taxonomy" id="2038154"/>
    <lineage>
        <taxon>Eukaryota</taxon>
        <taxon>Metazoa</taxon>
        <taxon>Ecdysozoa</taxon>
        <taxon>Arthropoda</taxon>
        <taxon>Hexapoda</taxon>
        <taxon>Insecta</taxon>
        <taxon>Pterygota</taxon>
        <taxon>Neoptera</taxon>
        <taxon>Endopterygota</taxon>
        <taxon>Coleoptera</taxon>
        <taxon>Polyphaga</taxon>
        <taxon>Elateriformia</taxon>
        <taxon>Elateroidea</taxon>
        <taxon>Elateridae</taxon>
        <taxon>Agrypninae</taxon>
        <taxon>Pyrophorini</taxon>
        <taxon>Ignelater</taxon>
    </lineage>
</organism>
<dbReference type="Pfam" id="PF12796">
    <property type="entry name" value="Ank_2"/>
    <property type="match status" value="2"/>
</dbReference>
<dbReference type="PANTHER" id="PTHR13954:SF6">
    <property type="entry name" value="NON-SPECIFIC SERINE_THREONINE PROTEIN KINASE"/>
    <property type="match status" value="1"/>
</dbReference>
<feature type="compositionally biased region" description="Basic and acidic residues" evidence="2">
    <location>
        <begin position="496"/>
        <end position="513"/>
    </location>
</feature>
<feature type="domain" description="Protein kinase" evidence="3">
    <location>
        <begin position="1029"/>
        <end position="1281"/>
    </location>
</feature>
<dbReference type="SUPFAM" id="SSF48403">
    <property type="entry name" value="Ankyrin repeat"/>
    <property type="match status" value="1"/>
</dbReference>
<dbReference type="GO" id="GO:0004674">
    <property type="term" value="F:protein serine/threonine kinase activity"/>
    <property type="evidence" value="ECO:0007669"/>
    <property type="project" value="InterPro"/>
</dbReference>
<dbReference type="InterPro" id="IPR002110">
    <property type="entry name" value="Ankyrin_rpt"/>
</dbReference>
<evidence type="ECO:0000313" key="4">
    <source>
        <dbReference type="EMBL" id="KAF2901975.1"/>
    </source>
</evidence>
<evidence type="ECO:0000313" key="5">
    <source>
        <dbReference type="Proteomes" id="UP000801492"/>
    </source>
</evidence>
<evidence type="ECO:0000259" key="3">
    <source>
        <dbReference type="PROSITE" id="PS50011"/>
    </source>
</evidence>
<feature type="repeat" description="ANK" evidence="1">
    <location>
        <begin position="205"/>
        <end position="237"/>
    </location>
</feature>
<gene>
    <name evidence="4" type="ORF">ILUMI_04211</name>
</gene>
<feature type="compositionally biased region" description="Basic residues" evidence="2">
    <location>
        <begin position="1"/>
        <end position="14"/>
    </location>
</feature>
<dbReference type="InterPro" id="IPR036770">
    <property type="entry name" value="Ankyrin_rpt-contain_sf"/>
</dbReference>
<protein>
    <recommendedName>
        <fullName evidence="3">Protein kinase domain-containing protein</fullName>
    </recommendedName>
</protein>
<dbReference type="EMBL" id="VTPC01001434">
    <property type="protein sequence ID" value="KAF2901975.1"/>
    <property type="molecule type" value="Genomic_DNA"/>
</dbReference>
<dbReference type="GO" id="GO:0005524">
    <property type="term" value="F:ATP binding"/>
    <property type="evidence" value="ECO:0007669"/>
    <property type="project" value="InterPro"/>
</dbReference>
<sequence length="1415" mass="161704">MPQKSKKSKKKDGGKRKQETNETDKGDKNRNSGKGSTSKGIDTLTTYFNNEELQELKNTLKNKDLNNVPLALASIVLNKFEILKKLVQKGVNINETGPNHLTALMWAIKCKRVDIIDFLLSNGADPTIKNDNGDSVLSIAIENKLWDEKSYITLWNRIKNVSFVDVDFTSKNGRNMIHTAVRREWNEMLDTLITEKANVNAENSNGMTPLMLASYLNNIYMVTALLHANADVLRKDLNGCTALCYAISYVINKNAQMPHLVVDKLLVALRGKQISFKDFIKTRIDLVLNDTVRKNRSGQPLPDTKSFIIPYALRYTEGALKTLLETNIFQKISHVGEKFIQEPLQLMKLLTITNEILKFCERYLSNGTVEKQLMETFITDGVADLCLSILQAYGAETNYDYDFISSAIVPLITVCTSHTEGKSWLYHNCSDVAPFHAKFLSIHSTESSDDFQTKKNNENISKFNEMMKNIKKENSVSGNGNNSNVEQTKSNSNSQKLKENQKNSKESKQDQKPNSKKTKRRAKALKAKIAKIKSADLTERLNQNGKKVLESKCASDTSIIKNVIKNKKAENASDKVDERAVSWSQYTPWEQIWLIDDENHPPVQEFNQTLNILGNHLGIDVEDDMLNIDLASKLDLGKKHVQPNCEVVSLYPDWKNKNLLSATDITRNFPNEPNVSDQKWIKADFSELTNGEDGGKDRPTQAEIKEMLDHTLNYLSGLLRRIIMTYQNHWDRDRELENDPSDIIVKYDKIHNTRTAIEKLELEHIERVQTEFDKLITYVKNNAEKHYLECNKVIDKLENLLLNHKIRGRSIIQDTPMQFINVTEDFGNFCETDDGISVPKYFENLLNQTKSDIDGELININYPTMTETYNAVLHPDALYLQEILALPPKIPPNPDKCRRSKIKTMGNSYHLVPSIMMICDDSDEALRHKREEIARREERAKRERALLNASLAKSRKRQTLHETLLAMPKCEDPDRLLEVLENSQSSSDYPLQLENVPSRWCTAIRSLQMMNSYQILLNGDIRISNKEKEDPHTISSGGNFSPVVLGLDSCDRPLAVKRIKKDNSVCKIMKNLLNPLLGLRNTNLLHYFTCNYEENELVLATPLCEYNMGEYVMLMKQSPTMYSKSIDIVKQFLAGLRFLHDRTDPIVHGNLKPSNIFIDVNGTVRIAEFGMHKALYTLTEAPNTSVIWFSRETFSAFRETACIICTCASDIQVAGMLIHFMLTAGKHPYGETMQDILKNLERAVPQLITSDVDLHDLISWMLLYEPGERPTINQVLSHVFFWNIERKWRFILACAGISPHGTPLNIPLNELHLYINVVAAKENIKGRWINITKRRFPNLTYSKDDQDSITGLLRFIRNCMQNQVTFHINGDYEFRNFILSSFPALPLSLYRILESSQWLNHRVLQPFTTVNSLSA</sequence>
<feature type="compositionally biased region" description="Low complexity" evidence="2">
    <location>
        <begin position="475"/>
        <end position="485"/>
    </location>
</feature>
<dbReference type="Pfam" id="PF00069">
    <property type="entry name" value="Pkinase"/>
    <property type="match status" value="1"/>
</dbReference>
<feature type="compositionally biased region" description="Basic and acidic residues" evidence="2">
    <location>
        <begin position="15"/>
        <end position="30"/>
    </location>
</feature>
<keyword evidence="5" id="KW-1185">Reference proteome</keyword>
<dbReference type="GO" id="GO:0070059">
    <property type="term" value="P:intrinsic apoptotic signaling pathway in response to endoplasmic reticulum stress"/>
    <property type="evidence" value="ECO:0007669"/>
    <property type="project" value="TreeGrafter"/>
</dbReference>
<dbReference type="Proteomes" id="UP000801492">
    <property type="component" value="Unassembled WGS sequence"/>
</dbReference>
<dbReference type="GO" id="GO:1990604">
    <property type="term" value="C:IRE1-TRAF2-ASK1 complex"/>
    <property type="evidence" value="ECO:0007669"/>
    <property type="project" value="TreeGrafter"/>
</dbReference>
<feature type="repeat" description="ANK" evidence="1">
    <location>
        <begin position="99"/>
        <end position="131"/>
    </location>
</feature>
<dbReference type="Gene3D" id="1.25.40.20">
    <property type="entry name" value="Ankyrin repeat-containing domain"/>
    <property type="match status" value="2"/>
</dbReference>
<dbReference type="Gene3D" id="1.10.510.10">
    <property type="entry name" value="Transferase(Phosphotransferase) domain 1"/>
    <property type="match status" value="1"/>
</dbReference>
<evidence type="ECO:0000256" key="2">
    <source>
        <dbReference type="SAM" id="MobiDB-lite"/>
    </source>
</evidence>
<dbReference type="PANTHER" id="PTHR13954">
    <property type="entry name" value="IRE1-RELATED"/>
    <property type="match status" value="1"/>
</dbReference>
<dbReference type="PROSITE" id="PS50297">
    <property type="entry name" value="ANK_REP_REGION"/>
    <property type="match status" value="2"/>
</dbReference>
<reference evidence="4" key="1">
    <citation type="submission" date="2019-08" db="EMBL/GenBank/DDBJ databases">
        <title>The genome of the North American firefly Photinus pyralis.</title>
        <authorList>
            <consortium name="Photinus pyralis genome working group"/>
            <person name="Fallon T.R."/>
            <person name="Sander Lower S.E."/>
            <person name="Weng J.-K."/>
        </authorList>
    </citation>
    <scope>NUCLEOTIDE SEQUENCE</scope>
    <source>
        <strain evidence="4">TRF0915ILg1</strain>
        <tissue evidence="4">Whole body</tissue>
    </source>
</reference>
<proteinExistence type="predicted"/>
<feature type="region of interest" description="Disordered" evidence="2">
    <location>
        <begin position="1"/>
        <end position="42"/>
    </location>
</feature>
<feature type="compositionally biased region" description="Basic residues" evidence="2">
    <location>
        <begin position="514"/>
        <end position="525"/>
    </location>
</feature>
<evidence type="ECO:0000256" key="1">
    <source>
        <dbReference type="PROSITE-ProRule" id="PRU00023"/>
    </source>
</evidence>
<name>A0A8K0DK84_IGNLU</name>